<dbReference type="Proteomes" id="UP000054516">
    <property type="component" value="Unassembled WGS sequence"/>
</dbReference>
<feature type="domain" description="FAD/NAD(P)-binding" evidence="4">
    <location>
        <begin position="14"/>
        <end position="143"/>
    </location>
</feature>
<keyword evidence="3" id="KW-0560">Oxidoreductase</keyword>
<dbReference type="OrthoDB" id="10260355at2759"/>
<name>A0A1W2TEM0_ROSNE</name>
<dbReference type="AlphaFoldDB" id="A0A1W2TEM0"/>
<sequence length="335" mass="36089">MPPHAESPTPDLVDTLIIGGGPAGLTSAVTVARNLHTAIVFDSNDYRNERTAHFHMLPTWDGKNPIAFRDAARQNTIDNYDSIFYVDTKIEKAAKNDDGLFELTDAGGKVWKGRSLVLASGIVDVPLDIPGFDECWGRSIFHCLFCHGYEQRRSESSGILAIDDVAPVPVCLHVARNAAQMTKSVTIYTHGNAASAAEIEKVIGPVAPFKVDSRRITKFELGANELGITIHFEDGSSKEETFLGHKPKSTLKSSFLAEQLGLGITAQGDYEVKTPFGETTLSGCFAAGDNSPFLKTTPNAVNTGANSAAGVASHVQSRMYGQKSLSEFMQAQKPT</sequence>
<proteinExistence type="inferred from homology"/>
<comment type="similarity">
    <text evidence="1">Belongs to the class-II pyridine nucleotide-disulfide oxidoreductase family.</text>
</comment>
<reference evidence="5" key="1">
    <citation type="submission" date="2016-03" db="EMBL/GenBank/DDBJ databases">
        <title>Draft genome sequence of Rosellinia necatrix.</title>
        <authorList>
            <person name="Kanematsu S."/>
        </authorList>
    </citation>
    <scope>NUCLEOTIDE SEQUENCE [LARGE SCALE GENOMIC DNA]</scope>
    <source>
        <strain evidence="5">W97</strain>
    </source>
</reference>
<dbReference type="InterPro" id="IPR036188">
    <property type="entry name" value="FAD/NAD-bd_sf"/>
</dbReference>
<dbReference type="PANTHER" id="PTHR48105">
    <property type="entry name" value="THIOREDOXIN REDUCTASE 1-RELATED-RELATED"/>
    <property type="match status" value="1"/>
</dbReference>
<dbReference type="InterPro" id="IPR050097">
    <property type="entry name" value="Ferredoxin-NADP_redctase_2"/>
</dbReference>
<dbReference type="Pfam" id="PF07992">
    <property type="entry name" value="Pyr_redox_2"/>
    <property type="match status" value="1"/>
</dbReference>
<dbReference type="EMBL" id="DF977464">
    <property type="protein sequence ID" value="GAP86472.1"/>
    <property type="molecule type" value="Genomic_DNA"/>
</dbReference>
<keyword evidence="2" id="KW-0285">Flavoprotein</keyword>
<organism evidence="5">
    <name type="scientific">Rosellinia necatrix</name>
    <name type="common">White root-rot fungus</name>
    <dbReference type="NCBI Taxonomy" id="77044"/>
    <lineage>
        <taxon>Eukaryota</taxon>
        <taxon>Fungi</taxon>
        <taxon>Dikarya</taxon>
        <taxon>Ascomycota</taxon>
        <taxon>Pezizomycotina</taxon>
        <taxon>Sordariomycetes</taxon>
        <taxon>Xylariomycetidae</taxon>
        <taxon>Xylariales</taxon>
        <taxon>Xylariaceae</taxon>
        <taxon>Rosellinia</taxon>
    </lineage>
</organism>
<evidence type="ECO:0000259" key="4">
    <source>
        <dbReference type="Pfam" id="PF07992"/>
    </source>
</evidence>
<dbReference type="Gene3D" id="3.50.50.60">
    <property type="entry name" value="FAD/NAD(P)-binding domain"/>
    <property type="match status" value="3"/>
</dbReference>
<dbReference type="STRING" id="77044.A0A1W2TEM0"/>
<keyword evidence="6" id="KW-1185">Reference proteome</keyword>
<protein>
    <submittedName>
        <fullName evidence="5">Putative thioredoxin reductase</fullName>
    </submittedName>
</protein>
<evidence type="ECO:0000313" key="6">
    <source>
        <dbReference type="Proteomes" id="UP000054516"/>
    </source>
</evidence>
<accession>A0A1W2TEM0</accession>
<dbReference type="SUPFAM" id="SSF51905">
    <property type="entry name" value="FAD/NAD(P)-binding domain"/>
    <property type="match status" value="1"/>
</dbReference>
<dbReference type="GO" id="GO:0016491">
    <property type="term" value="F:oxidoreductase activity"/>
    <property type="evidence" value="ECO:0007669"/>
    <property type="project" value="UniProtKB-KW"/>
</dbReference>
<dbReference type="PRINTS" id="PR00368">
    <property type="entry name" value="FADPNR"/>
</dbReference>
<dbReference type="OMA" id="GFDECWT"/>
<dbReference type="InterPro" id="IPR023753">
    <property type="entry name" value="FAD/NAD-binding_dom"/>
</dbReference>
<evidence type="ECO:0000256" key="3">
    <source>
        <dbReference type="ARBA" id="ARBA00023002"/>
    </source>
</evidence>
<dbReference type="GO" id="GO:0097237">
    <property type="term" value="P:cellular response to toxic substance"/>
    <property type="evidence" value="ECO:0007669"/>
    <property type="project" value="UniProtKB-ARBA"/>
</dbReference>
<gene>
    <name evidence="5" type="ORF">SAMD00023353_1901070</name>
</gene>
<evidence type="ECO:0000256" key="2">
    <source>
        <dbReference type="ARBA" id="ARBA00022630"/>
    </source>
</evidence>
<dbReference type="PRINTS" id="PR00469">
    <property type="entry name" value="PNDRDTASEII"/>
</dbReference>
<evidence type="ECO:0000313" key="5">
    <source>
        <dbReference type="EMBL" id="GAP86472.1"/>
    </source>
</evidence>
<evidence type="ECO:0000256" key="1">
    <source>
        <dbReference type="ARBA" id="ARBA00009333"/>
    </source>
</evidence>